<dbReference type="InterPro" id="IPR043359">
    <property type="entry name" value="GLI-like"/>
</dbReference>
<feature type="region of interest" description="Disordered" evidence="8">
    <location>
        <begin position="829"/>
        <end position="855"/>
    </location>
</feature>
<evidence type="ECO:0000259" key="9">
    <source>
        <dbReference type="PROSITE" id="PS50157"/>
    </source>
</evidence>
<keyword evidence="4 7" id="KW-0863">Zinc-finger</keyword>
<feature type="region of interest" description="Disordered" evidence="8">
    <location>
        <begin position="310"/>
        <end position="399"/>
    </location>
</feature>
<feature type="region of interest" description="Disordered" evidence="8">
    <location>
        <begin position="640"/>
        <end position="724"/>
    </location>
</feature>
<evidence type="ECO:0000256" key="4">
    <source>
        <dbReference type="ARBA" id="ARBA00022771"/>
    </source>
</evidence>
<feature type="compositionally biased region" description="Polar residues" evidence="8">
    <location>
        <begin position="1065"/>
        <end position="1087"/>
    </location>
</feature>
<feature type="region of interest" description="Disordered" evidence="8">
    <location>
        <begin position="220"/>
        <end position="243"/>
    </location>
</feature>
<dbReference type="PROSITE" id="PS50157">
    <property type="entry name" value="ZINC_FINGER_C2H2_2"/>
    <property type="match status" value="4"/>
</dbReference>
<dbReference type="InterPro" id="IPR013087">
    <property type="entry name" value="Znf_C2H2_type"/>
</dbReference>
<feature type="domain" description="C2H2-type" evidence="9">
    <location>
        <begin position="529"/>
        <end position="559"/>
    </location>
</feature>
<evidence type="ECO:0000256" key="6">
    <source>
        <dbReference type="ARBA" id="ARBA00023242"/>
    </source>
</evidence>
<organism evidence="10 11">
    <name type="scientific">Porites evermanni</name>
    <dbReference type="NCBI Taxonomy" id="104178"/>
    <lineage>
        <taxon>Eukaryota</taxon>
        <taxon>Metazoa</taxon>
        <taxon>Cnidaria</taxon>
        <taxon>Anthozoa</taxon>
        <taxon>Hexacorallia</taxon>
        <taxon>Scleractinia</taxon>
        <taxon>Fungiina</taxon>
        <taxon>Poritidae</taxon>
        <taxon>Porites</taxon>
    </lineage>
</organism>
<dbReference type="SMART" id="SM00355">
    <property type="entry name" value="ZnF_C2H2"/>
    <property type="match status" value="5"/>
</dbReference>
<evidence type="ECO:0000256" key="7">
    <source>
        <dbReference type="PROSITE-ProRule" id="PRU00042"/>
    </source>
</evidence>
<evidence type="ECO:0000313" key="10">
    <source>
        <dbReference type="EMBL" id="CAH3030889.1"/>
    </source>
</evidence>
<dbReference type="PANTHER" id="PTHR45718">
    <property type="entry name" value="TRANSCRIPTIONAL ACTIVATOR CUBITUS INTERRUPTUS"/>
    <property type="match status" value="1"/>
</dbReference>
<feature type="compositionally biased region" description="Low complexity" evidence="8">
    <location>
        <begin position="769"/>
        <end position="791"/>
    </location>
</feature>
<reference evidence="10 11" key="1">
    <citation type="submission" date="2022-05" db="EMBL/GenBank/DDBJ databases">
        <authorList>
            <consortium name="Genoscope - CEA"/>
            <person name="William W."/>
        </authorList>
    </citation>
    <scope>NUCLEOTIDE SEQUENCE [LARGE SCALE GENOMIC DNA]</scope>
</reference>
<dbReference type="PANTHER" id="PTHR45718:SF4">
    <property type="entry name" value="TRANSCRIPTIONAL ACTIVATOR CUBITUS INTERRUPTUS"/>
    <property type="match status" value="1"/>
</dbReference>
<name>A0ABN8MPM8_9CNID</name>
<feature type="compositionally biased region" description="Basic and acidic residues" evidence="8">
    <location>
        <begin position="352"/>
        <end position="365"/>
    </location>
</feature>
<feature type="domain" description="C2H2-type" evidence="9">
    <location>
        <begin position="441"/>
        <end position="468"/>
    </location>
</feature>
<protein>
    <recommendedName>
        <fullName evidence="9">C2H2-type domain-containing protein</fullName>
    </recommendedName>
</protein>
<feature type="compositionally biased region" description="Polar residues" evidence="8">
    <location>
        <begin position="833"/>
        <end position="855"/>
    </location>
</feature>
<gene>
    <name evidence="10" type="ORF">PEVE_00038678</name>
</gene>
<evidence type="ECO:0000256" key="5">
    <source>
        <dbReference type="ARBA" id="ARBA00022833"/>
    </source>
</evidence>
<feature type="compositionally biased region" description="Basic and acidic residues" evidence="8">
    <location>
        <begin position="1"/>
        <end position="19"/>
    </location>
</feature>
<feature type="compositionally biased region" description="Low complexity" evidence="8">
    <location>
        <begin position="743"/>
        <end position="756"/>
    </location>
</feature>
<dbReference type="Gene3D" id="3.30.160.60">
    <property type="entry name" value="Classic Zinc Finger"/>
    <property type="match status" value="5"/>
</dbReference>
<dbReference type="EMBL" id="CALNXI010000663">
    <property type="protein sequence ID" value="CAH3030889.1"/>
    <property type="molecule type" value="Genomic_DNA"/>
</dbReference>
<feature type="compositionally biased region" description="Acidic residues" evidence="8">
    <location>
        <begin position="387"/>
        <end position="399"/>
    </location>
</feature>
<dbReference type="Pfam" id="PF00096">
    <property type="entry name" value="zf-C2H2"/>
    <property type="match status" value="3"/>
</dbReference>
<feature type="compositionally biased region" description="Basic and acidic residues" evidence="8">
    <location>
        <begin position="553"/>
        <end position="579"/>
    </location>
</feature>
<feature type="region of interest" description="Disordered" evidence="8">
    <location>
        <begin position="541"/>
        <end position="627"/>
    </location>
</feature>
<feature type="compositionally biased region" description="Polar residues" evidence="8">
    <location>
        <begin position="340"/>
        <end position="351"/>
    </location>
</feature>
<keyword evidence="3" id="KW-0677">Repeat</keyword>
<dbReference type="InterPro" id="IPR036236">
    <property type="entry name" value="Znf_C2H2_sf"/>
</dbReference>
<dbReference type="InterPro" id="IPR056436">
    <property type="entry name" value="Znf-C2H2_ZIC1-5/GLI1-3-like"/>
</dbReference>
<feature type="region of interest" description="Disordered" evidence="8">
    <location>
        <begin position="1"/>
        <end position="48"/>
    </location>
</feature>
<feature type="region of interest" description="Disordered" evidence="8">
    <location>
        <begin position="996"/>
        <end position="1090"/>
    </location>
</feature>
<dbReference type="Pfam" id="PF23561">
    <property type="entry name" value="zf-C2H2_15"/>
    <property type="match status" value="1"/>
</dbReference>
<proteinExistence type="predicted"/>
<dbReference type="Proteomes" id="UP001159427">
    <property type="component" value="Unassembled WGS sequence"/>
</dbReference>
<accession>A0ABN8MPM8</accession>
<keyword evidence="6" id="KW-0539">Nucleus</keyword>
<feature type="compositionally biased region" description="Polar residues" evidence="8">
    <location>
        <begin position="660"/>
        <end position="676"/>
    </location>
</feature>
<dbReference type="PROSITE" id="PS00028">
    <property type="entry name" value="ZINC_FINGER_C2H2_1"/>
    <property type="match status" value="3"/>
</dbReference>
<evidence type="ECO:0000256" key="2">
    <source>
        <dbReference type="ARBA" id="ARBA00022723"/>
    </source>
</evidence>
<feature type="compositionally biased region" description="Polar residues" evidence="8">
    <location>
        <begin position="316"/>
        <end position="331"/>
    </location>
</feature>
<evidence type="ECO:0000256" key="3">
    <source>
        <dbReference type="ARBA" id="ARBA00022737"/>
    </source>
</evidence>
<feature type="region of interest" description="Disordered" evidence="8">
    <location>
        <begin position="741"/>
        <end position="797"/>
    </location>
</feature>
<sequence length="1167" mass="127898">MEDSKPEIHSASRAHDRETQTSFDMSHIPSHGTSSNDGRRAHGYHPYNHRHGQQLQWSANHVFHSSGYPEYYPYELRYTPHHHPPPAIPGPPPHGNHYYPGRVPHWHNSPSPVLPSHISPVPHPHSSYHHYPYHPSDGFYAHPPPLQGVAPPMPISRERRHTDSEIARPKAEWPPGYQPFVKPIIPSDYLAFIHRNPGSDCGGPPSTATSSLRSTVIDLPHSSFQSPRPSARMTRKRPLSSTASSVESIDLNALIRGSPDSLSGYLGPTRVSSAGSFGHLSPIAFCTSPGSRQARYPIARNVLITTPPIAPPRILSPSSMQDALPSSTTGAEGTKEETQENTSCAESPKMTNNKEPESASCKEESMDICPLDSTTSPGASEVKQEGSDNEADDNPPEQEEQDLVCHWKECCNQCETQDELVRHVNNDHIKKDRKDFTCYWEGCTRERKPFKAQYMLVVHMRRHTGEKPHKCNYEGCSKAYSRLENLKTHLRSHTGERPYVCEVEGCNKAFSNASDRAKHQNRTHSSKPYVCKVPGCPKRYTDPSSLRKHTKTVHGEQAIKKLKAEGGREKPSSNPDKKGSVPPDKGQGPTMATVTQSAQSPSSATTDQPQEPSSPGRDGSSVVGSVYQGGSCSQTLVGSSFDGDTVSSSCDRIPGGLDIPSSQGSPRSATGQSTIGLSPRSPPFVSQLPDILEGEWESNDGGAVSTVQSVDIRPPHQGVTLPKLDVHKRDVASWVNDVHRRMSQSSRRSSEGSHLSVELNGDSSRRSSQESGWSSYGSRRSSRASPFPSTSIQPQEVIPHYPNGAVLPLPLQCRPPHLNSLDTSDDVLRRTSETSTCSNQSAPYNRLSRNSSGYGSQSNLAVIRSPMFHKILPPSSLLPQRTVCADAASRRKSDTVICEADSSGSYLQNSGKGEVRRSSEPIRQARAALTRIEPPTGASNRVAAIPNVSETGLMYGDLDPQEFDAYLNPQEEGQVESTVPYPLPQQTQRLCHFPYPEEHATQPPLPHPPTSQTTIHHRPQPFTPHQPNPSNHGHQGKFAPSDANGAPAPRIPQRGYWPLPRYRSGGQQQAPMMQNGLNHTPSESGTSHIPVEHSGEKSQYDMMNYEDAMVAGLGLLSTENGGVSEFVGNNNMVVNDMNTLLNSLHEEERYLELCQSRGVTGSAMSIF</sequence>
<keyword evidence="11" id="KW-1185">Reference proteome</keyword>
<feature type="domain" description="C2H2-type" evidence="9">
    <location>
        <begin position="499"/>
        <end position="529"/>
    </location>
</feature>
<evidence type="ECO:0000313" key="11">
    <source>
        <dbReference type="Proteomes" id="UP001159427"/>
    </source>
</evidence>
<feature type="domain" description="C2H2-type" evidence="9">
    <location>
        <begin position="469"/>
        <end position="498"/>
    </location>
</feature>
<comment type="subcellular location">
    <subcellularLocation>
        <location evidence="1">Nucleus</location>
    </subcellularLocation>
</comment>
<evidence type="ECO:0000256" key="8">
    <source>
        <dbReference type="SAM" id="MobiDB-lite"/>
    </source>
</evidence>
<keyword evidence="5" id="KW-0862">Zinc</keyword>
<keyword evidence="2" id="KW-0479">Metal-binding</keyword>
<evidence type="ECO:0000256" key="1">
    <source>
        <dbReference type="ARBA" id="ARBA00004123"/>
    </source>
</evidence>
<dbReference type="SUPFAM" id="SSF57667">
    <property type="entry name" value="beta-beta-alpha zinc fingers"/>
    <property type="match status" value="2"/>
</dbReference>
<comment type="caution">
    <text evidence="10">The sequence shown here is derived from an EMBL/GenBank/DDBJ whole genome shotgun (WGS) entry which is preliminary data.</text>
</comment>
<feature type="compositionally biased region" description="Low complexity" evidence="8">
    <location>
        <begin position="592"/>
        <end position="608"/>
    </location>
</feature>